<comment type="caution">
    <text evidence="2">The sequence shown here is derived from an EMBL/GenBank/DDBJ whole genome shotgun (WGS) entry which is preliminary data.</text>
</comment>
<feature type="coiled-coil region" evidence="1">
    <location>
        <begin position="294"/>
        <end position="321"/>
    </location>
</feature>
<reference evidence="2 3" key="1">
    <citation type="journal article" date="2022" name="Nat. Plants">
        <title>Genomes of leafy and leafless Platanthera orchids illuminate the evolution of mycoheterotrophy.</title>
        <authorList>
            <person name="Li M.H."/>
            <person name="Liu K.W."/>
            <person name="Li Z."/>
            <person name="Lu H.C."/>
            <person name="Ye Q.L."/>
            <person name="Zhang D."/>
            <person name="Wang J.Y."/>
            <person name="Li Y.F."/>
            <person name="Zhong Z.M."/>
            <person name="Liu X."/>
            <person name="Yu X."/>
            <person name="Liu D.K."/>
            <person name="Tu X.D."/>
            <person name="Liu B."/>
            <person name="Hao Y."/>
            <person name="Liao X.Y."/>
            <person name="Jiang Y.T."/>
            <person name="Sun W.H."/>
            <person name="Chen J."/>
            <person name="Chen Y.Q."/>
            <person name="Ai Y."/>
            <person name="Zhai J.W."/>
            <person name="Wu S.S."/>
            <person name="Zhou Z."/>
            <person name="Hsiao Y.Y."/>
            <person name="Wu W.L."/>
            <person name="Chen Y.Y."/>
            <person name="Lin Y.F."/>
            <person name="Hsu J.L."/>
            <person name="Li C.Y."/>
            <person name="Wang Z.W."/>
            <person name="Zhao X."/>
            <person name="Zhong W.Y."/>
            <person name="Ma X.K."/>
            <person name="Ma L."/>
            <person name="Huang J."/>
            <person name="Chen G.Z."/>
            <person name="Huang M.Z."/>
            <person name="Huang L."/>
            <person name="Peng D.H."/>
            <person name="Luo Y.B."/>
            <person name="Zou S.Q."/>
            <person name="Chen S.P."/>
            <person name="Lan S."/>
            <person name="Tsai W.C."/>
            <person name="Van de Peer Y."/>
            <person name="Liu Z.J."/>
        </authorList>
    </citation>
    <scope>NUCLEOTIDE SEQUENCE [LARGE SCALE GENOMIC DNA]</scope>
    <source>
        <strain evidence="2">Lor288</strain>
    </source>
</reference>
<feature type="coiled-coil region" evidence="1">
    <location>
        <begin position="41"/>
        <end position="75"/>
    </location>
</feature>
<keyword evidence="3" id="KW-1185">Reference proteome</keyword>
<dbReference type="EMBL" id="JBBWWR010000019">
    <property type="protein sequence ID" value="KAK8942189.1"/>
    <property type="molecule type" value="Genomic_DNA"/>
</dbReference>
<protein>
    <recommendedName>
        <fullName evidence="4">WEB family protein</fullName>
    </recommendedName>
</protein>
<dbReference type="PANTHER" id="PTHR35164:SF9">
    <property type="entry name" value="EXPRESSED PROTEIN"/>
    <property type="match status" value="1"/>
</dbReference>
<sequence>MITYPKLSRGPFDSSGLSKVAEWDPFFEFQSFEEKRRSVRVSETEQQLSELHEELKRAKEERSRALEEIAEFKRVSEKSMQGIDKIRLIELQAKKATESESKMLESMIHRTKQLEQAKISLEETKLELRNLQESIKMMEDLDNKKSWDSVGGAQQEMMKLRNDLRLALEAEEESRKAMDSLAIALMEVTSETNYIKIELAKRQSELERTREEAESDNILLKIAEQKLLEALDAFDKKNLEYEESVSTWMKKEYYFVSCLRISEEELTKEKQENSRISTSWRVAKEENTKMRDIMKQAVNEAAMVKEALETARNENYQLKNQLFEKEISLQQARQDYESIKVSESAALDCVKELKTLFASSSATDPKKKSNSADVGSCGIAKGVIQNAKMNRCLKIFPSEREKPDYRLIKNSHRHSMSEPAMFGGSSIVVKEGNHETSSSSTVSNIRVPLFCDERGVLNSDKSDRLKMIVNGDLKKKKTLLGRLGGSLRRRSIHN</sequence>
<dbReference type="Proteomes" id="UP001412067">
    <property type="component" value="Unassembled WGS sequence"/>
</dbReference>
<evidence type="ECO:0008006" key="4">
    <source>
        <dbReference type="Google" id="ProtNLM"/>
    </source>
</evidence>
<keyword evidence="1" id="KW-0175">Coiled coil</keyword>
<proteinExistence type="predicted"/>
<dbReference type="PANTHER" id="PTHR35164">
    <property type="entry name" value="EXPRESSED PROTEIN"/>
    <property type="match status" value="1"/>
</dbReference>
<accession>A0ABR2LJB9</accession>
<name>A0ABR2LJB9_9ASPA</name>
<evidence type="ECO:0000256" key="1">
    <source>
        <dbReference type="SAM" id="Coils"/>
    </source>
</evidence>
<feature type="coiled-coil region" evidence="1">
    <location>
        <begin position="196"/>
        <end position="226"/>
    </location>
</feature>
<evidence type="ECO:0000313" key="2">
    <source>
        <dbReference type="EMBL" id="KAK8942189.1"/>
    </source>
</evidence>
<feature type="coiled-coil region" evidence="1">
    <location>
        <begin position="104"/>
        <end position="141"/>
    </location>
</feature>
<evidence type="ECO:0000313" key="3">
    <source>
        <dbReference type="Proteomes" id="UP001412067"/>
    </source>
</evidence>
<organism evidence="2 3">
    <name type="scientific">Platanthera guangdongensis</name>
    <dbReference type="NCBI Taxonomy" id="2320717"/>
    <lineage>
        <taxon>Eukaryota</taxon>
        <taxon>Viridiplantae</taxon>
        <taxon>Streptophyta</taxon>
        <taxon>Embryophyta</taxon>
        <taxon>Tracheophyta</taxon>
        <taxon>Spermatophyta</taxon>
        <taxon>Magnoliopsida</taxon>
        <taxon>Liliopsida</taxon>
        <taxon>Asparagales</taxon>
        <taxon>Orchidaceae</taxon>
        <taxon>Orchidoideae</taxon>
        <taxon>Orchideae</taxon>
        <taxon>Orchidinae</taxon>
        <taxon>Platanthera</taxon>
    </lineage>
</organism>
<gene>
    <name evidence="2" type="ORF">KSP40_PGU017824</name>
</gene>